<evidence type="ECO:0000256" key="20">
    <source>
        <dbReference type="SAM" id="MobiDB-lite"/>
    </source>
</evidence>
<accession>A0ABN7RXY6</accession>
<feature type="compositionally biased region" description="Low complexity" evidence="20">
    <location>
        <begin position="34"/>
        <end position="53"/>
    </location>
</feature>
<comment type="similarity">
    <text evidence="2">Belongs to the protein kinase superfamily. CAMK Ser/Thr protein kinase family.</text>
</comment>
<dbReference type="PROSITE" id="PS00108">
    <property type="entry name" value="PROTEIN_KINASE_ST"/>
    <property type="match status" value="1"/>
</dbReference>
<dbReference type="EC" id="2.7.11.1" evidence="3"/>
<dbReference type="EMBL" id="OU015568">
    <property type="protein sequence ID" value="CAG5088678.1"/>
    <property type="molecule type" value="Genomic_DNA"/>
</dbReference>
<keyword evidence="10" id="KW-0418">Kinase</keyword>
<keyword evidence="4" id="KW-0217">Developmental protein</keyword>
<keyword evidence="6" id="KW-0597">Phosphoprotein</keyword>
<sequence>MDRGTWNKRVRYQGGPNRSQPSSSTTRPLVNTAGPSRPSSHTTPGSSTATAPPQRRVPPASARPFVPKDRPRQWASSIRSEAGSAASSSNSDTLIPKQAPLSKAAQIRKFLESRGIIIENTRKSLGEGSFSKVYKAVRNRTSEMGDVKTPVAVKIIDRANLAENMREHFLPRELEIIRAVRHSNICRLHFIMSMTDKNTDKIFIISDLYGGGDLLDYIMAKGKFSEPRCRKLFKDITRAVAYLHKNGIAHRDLKGENVLLRFNEKEKPDKAVITDFGFARRVDPQTRSSTFCGSTAYVPPEILENTPYHPFISDCWSLGVILYIMICAFMPYDTKDTRKMIKCQRGKMNFYHMQGQIMPVIENLICRLMNPDINTRITAEKALESPWLNGVRPPRAKRPRIENATNNIQIG</sequence>
<evidence type="ECO:0000256" key="14">
    <source>
        <dbReference type="ARBA" id="ARBA00022843"/>
    </source>
</evidence>
<keyword evidence="8" id="KW-0479">Metal-binding</keyword>
<dbReference type="SMART" id="SM00220">
    <property type="entry name" value="S_TKc"/>
    <property type="match status" value="1"/>
</dbReference>
<evidence type="ECO:0000256" key="5">
    <source>
        <dbReference type="ARBA" id="ARBA00022527"/>
    </source>
</evidence>
<evidence type="ECO:0000256" key="21">
    <source>
        <dbReference type="SAM" id="Phobius"/>
    </source>
</evidence>
<comment type="catalytic activity">
    <reaction evidence="17">
        <text>L-seryl-[protein] + ATP = O-phospho-L-seryl-[protein] + ADP + H(+)</text>
        <dbReference type="Rhea" id="RHEA:17989"/>
        <dbReference type="Rhea" id="RHEA-COMP:9863"/>
        <dbReference type="Rhea" id="RHEA-COMP:11604"/>
        <dbReference type="ChEBI" id="CHEBI:15378"/>
        <dbReference type="ChEBI" id="CHEBI:29999"/>
        <dbReference type="ChEBI" id="CHEBI:30616"/>
        <dbReference type="ChEBI" id="CHEBI:83421"/>
        <dbReference type="ChEBI" id="CHEBI:456216"/>
        <dbReference type="EC" id="2.7.11.1"/>
    </reaction>
</comment>
<dbReference type="InterPro" id="IPR011009">
    <property type="entry name" value="Kinase-like_dom_sf"/>
</dbReference>
<reference evidence="23 24" key="1">
    <citation type="submission" date="2021-04" db="EMBL/GenBank/DDBJ databases">
        <authorList>
            <person name="Bliznina A."/>
        </authorList>
    </citation>
    <scope>NUCLEOTIDE SEQUENCE [LARGE SCALE GENOMIC DNA]</scope>
</reference>
<evidence type="ECO:0000256" key="15">
    <source>
        <dbReference type="ARBA" id="ARBA00022871"/>
    </source>
</evidence>
<dbReference type="InterPro" id="IPR000719">
    <property type="entry name" value="Prot_kinase_dom"/>
</dbReference>
<keyword evidence="21" id="KW-0812">Transmembrane</keyword>
<keyword evidence="15" id="KW-0744">Spermatogenesis</keyword>
<comment type="catalytic activity">
    <reaction evidence="16">
        <text>L-threonyl-[protein] + ATP = O-phospho-L-threonyl-[protein] + ADP + H(+)</text>
        <dbReference type="Rhea" id="RHEA:46608"/>
        <dbReference type="Rhea" id="RHEA-COMP:11060"/>
        <dbReference type="Rhea" id="RHEA-COMP:11605"/>
        <dbReference type="ChEBI" id="CHEBI:15378"/>
        <dbReference type="ChEBI" id="CHEBI:30013"/>
        <dbReference type="ChEBI" id="CHEBI:30616"/>
        <dbReference type="ChEBI" id="CHEBI:61977"/>
        <dbReference type="ChEBI" id="CHEBI:456216"/>
        <dbReference type="EC" id="2.7.11.1"/>
    </reaction>
</comment>
<keyword evidence="21" id="KW-0472">Membrane</keyword>
<dbReference type="PANTHER" id="PTHR24346">
    <property type="entry name" value="MAP/MICROTUBULE AFFINITY-REGULATING KINASE"/>
    <property type="match status" value="1"/>
</dbReference>
<dbReference type="Proteomes" id="UP001158576">
    <property type="component" value="Chromosome PAR"/>
</dbReference>
<evidence type="ECO:0000256" key="6">
    <source>
        <dbReference type="ARBA" id="ARBA00022553"/>
    </source>
</evidence>
<feature type="region of interest" description="Disordered" evidence="20">
    <location>
        <begin position="1"/>
        <end position="97"/>
    </location>
</feature>
<protein>
    <recommendedName>
        <fullName evidence="3">non-specific serine/threonine protein kinase</fullName>
        <ecNumber evidence="3">2.7.11.1</ecNumber>
    </recommendedName>
</protein>
<feature type="compositionally biased region" description="Basic residues" evidence="20">
    <location>
        <begin position="1"/>
        <end position="11"/>
    </location>
</feature>
<feature type="compositionally biased region" description="Polar residues" evidence="20">
    <location>
        <begin position="16"/>
        <end position="29"/>
    </location>
</feature>
<evidence type="ECO:0000313" key="24">
    <source>
        <dbReference type="Proteomes" id="UP001158576"/>
    </source>
</evidence>
<evidence type="ECO:0000256" key="19">
    <source>
        <dbReference type="RuleBase" id="RU000304"/>
    </source>
</evidence>
<evidence type="ECO:0000256" key="2">
    <source>
        <dbReference type="ARBA" id="ARBA00006692"/>
    </source>
</evidence>
<evidence type="ECO:0000256" key="4">
    <source>
        <dbReference type="ARBA" id="ARBA00022473"/>
    </source>
</evidence>
<dbReference type="Pfam" id="PF00069">
    <property type="entry name" value="Pkinase"/>
    <property type="match status" value="1"/>
</dbReference>
<evidence type="ECO:0000256" key="17">
    <source>
        <dbReference type="ARBA" id="ARBA00048679"/>
    </source>
</evidence>
<gene>
    <name evidence="23" type="ORF">OKIOD_LOCUS3487</name>
</gene>
<keyword evidence="11" id="KW-0221">Differentiation</keyword>
<evidence type="ECO:0000256" key="9">
    <source>
        <dbReference type="ARBA" id="ARBA00022741"/>
    </source>
</evidence>
<name>A0ABN7RXY6_OIKDI</name>
<evidence type="ECO:0000256" key="12">
    <source>
        <dbReference type="ARBA" id="ARBA00022840"/>
    </source>
</evidence>
<keyword evidence="5 19" id="KW-0723">Serine/threonine-protein kinase</keyword>
<evidence type="ECO:0000313" key="23">
    <source>
        <dbReference type="EMBL" id="CAG5088678.1"/>
    </source>
</evidence>
<feature type="transmembrane region" description="Helical" evidence="21">
    <location>
        <begin position="316"/>
        <end position="332"/>
    </location>
</feature>
<evidence type="ECO:0000256" key="11">
    <source>
        <dbReference type="ARBA" id="ARBA00022782"/>
    </source>
</evidence>
<evidence type="ECO:0000256" key="16">
    <source>
        <dbReference type="ARBA" id="ARBA00047899"/>
    </source>
</evidence>
<keyword evidence="21" id="KW-1133">Transmembrane helix</keyword>
<proteinExistence type="inferred from homology"/>
<keyword evidence="24" id="KW-1185">Reference proteome</keyword>
<evidence type="ECO:0000256" key="3">
    <source>
        <dbReference type="ARBA" id="ARBA00012513"/>
    </source>
</evidence>
<dbReference type="PROSITE" id="PS00107">
    <property type="entry name" value="PROTEIN_KINASE_ATP"/>
    <property type="match status" value="1"/>
</dbReference>
<feature type="compositionally biased region" description="Low complexity" evidence="20">
    <location>
        <begin position="75"/>
        <end position="91"/>
    </location>
</feature>
<keyword evidence="14" id="KW-0832">Ubl conjugation</keyword>
<evidence type="ECO:0000256" key="18">
    <source>
        <dbReference type="PROSITE-ProRule" id="PRU10141"/>
    </source>
</evidence>
<dbReference type="PROSITE" id="PS50011">
    <property type="entry name" value="PROTEIN_KINASE_DOM"/>
    <property type="match status" value="1"/>
</dbReference>
<dbReference type="PANTHER" id="PTHR24346:SF102">
    <property type="entry name" value="TESTIS-SPECIFIC SERINE_THREONINE-PROTEIN KINASE 1"/>
    <property type="match status" value="1"/>
</dbReference>
<keyword evidence="13" id="KW-0460">Magnesium</keyword>
<evidence type="ECO:0000256" key="7">
    <source>
        <dbReference type="ARBA" id="ARBA00022679"/>
    </source>
</evidence>
<keyword evidence="9 18" id="KW-0547">Nucleotide-binding</keyword>
<organism evidence="23 24">
    <name type="scientific">Oikopleura dioica</name>
    <name type="common">Tunicate</name>
    <dbReference type="NCBI Taxonomy" id="34765"/>
    <lineage>
        <taxon>Eukaryota</taxon>
        <taxon>Metazoa</taxon>
        <taxon>Chordata</taxon>
        <taxon>Tunicata</taxon>
        <taxon>Appendicularia</taxon>
        <taxon>Copelata</taxon>
        <taxon>Oikopleuridae</taxon>
        <taxon>Oikopleura</taxon>
    </lineage>
</organism>
<evidence type="ECO:0000256" key="1">
    <source>
        <dbReference type="ARBA" id="ARBA00001946"/>
    </source>
</evidence>
<dbReference type="InterPro" id="IPR017441">
    <property type="entry name" value="Protein_kinase_ATP_BS"/>
</dbReference>
<evidence type="ECO:0000256" key="8">
    <source>
        <dbReference type="ARBA" id="ARBA00022723"/>
    </source>
</evidence>
<feature type="binding site" evidence="18">
    <location>
        <position position="154"/>
    </location>
    <ligand>
        <name>ATP</name>
        <dbReference type="ChEBI" id="CHEBI:30616"/>
    </ligand>
</feature>
<comment type="cofactor">
    <cofactor evidence="1">
        <name>Mg(2+)</name>
        <dbReference type="ChEBI" id="CHEBI:18420"/>
    </cofactor>
</comment>
<evidence type="ECO:0000259" key="22">
    <source>
        <dbReference type="PROSITE" id="PS50011"/>
    </source>
</evidence>
<dbReference type="SUPFAM" id="SSF56112">
    <property type="entry name" value="Protein kinase-like (PK-like)"/>
    <property type="match status" value="1"/>
</dbReference>
<dbReference type="InterPro" id="IPR008271">
    <property type="entry name" value="Ser/Thr_kinase_AS"/>
</dbReference>
<keyword evidence="12 18" id="KW-0067">ATP-binding</keyword>
<dbReference type="Gene3D" id="1.10.510.10">
    <property type="entry name" value="Transferase(Phosphotransferase) domain 1"/>
    <property type="match status" value="1"/>
</dbReference>
<evidence type="ECO:0000256" key="10">
    <source>
        <dbReference type="ARBA" id="ARBA00022777"/>
    </source>
</evidence>
<feature type="domain" description="Protein kinase" evidence="22">
    <location>
        <begin position="119"/>
        <end position="388"/>
    </location>
</feature>
<evidence type="ECO:0000256" key="13">
    <source>
        <dbReference type="ARBA" id="ARBA00022842"/>
    </source>
</evidence>
<keyword evidence="7" id="KW-0808">Transferase</keyword>